<dbReference type="PANTHER" id="PTHR45586:SF1">
    <property type="entry name" value="LIPOPOLYSACCHARIDE ASSEMBLY PROTEIN B"/>
    <property type="match status" value="1"/>
</dbReference>
<dbReference type="SMART" id="SM00028">
    <property type="entry name" value="TPR"/>
    <property type="match status" value="3"/>
</dbReference>
<dbReference type="SUPFAM" id="SSF53335">
    <property type="entry name" value="S-adenosyl-L-methionine-dependent methyltransferases"/>
    <property type="match status" value="1"/>
</dbReference>
<name>A0A8J4CDT8_9CHLO</name>
<keyword evidence="2" id="KW-0802">TPR repeat</keyword>
<reference evidence="4" key="1">
    <citation type="journal article" date="2021" name="Proc. Natl. Acad. Sci. U.S.A.">
        <title>Three genomes in the algal genus Volvox reveal the fate of a haploid sex-determining region after a transition to homothallism.</title>
        <authorList>
            <person name="Yamamoto K."/>
            <person name="Hamaji T."/>
            <person name="Kawai-Toyooka H."/>
            <person name="Matsuzaki R."/>
            <person name="Takahashi F."/>
            <person name="Nishimura Y."/>
            <person name="Kawachi M."/>
            <person name="Noguchi H."/>
            <person name="Minakuchi Y."/>
            <person name="Umen J.G."/>
            <person name="Toyoda A."/>
            <person name="Nozaki H."/>
        </authorList>
    </citation>
    <scope>NUCLEOTIDE SEQUENCE</scope>
    <source>
        <strain evidence="4">NIES-3785</strain>
    </source>
</reference>
<feature type="compositionally biased region" description="Low complexity" evidence="3">
    <location>
        <begin position="407"/>
        <end position="417"/>
    </location>
</feature>
<evidence type="ECO:0000256" key="2">
    <source>
        <dbReference type="ARBA" id="ARBA00022803"/>
    </source>
</evidence>
<feature type="region of interest" description="Disordered" evidence="3">
    <location>
        <begin position="407"/>
        <end position="430"/>
    </location>
</feature>
<evidence type="ECO:0000313" key="5">
    <source>
        <dbReference type="Proteomes" id="UP000722791"/>
    </source>
</evidence>
<evidence type="ECO:0000256" key="3">
    <source>
        <dbReference type="SAM" id="MobiDB-lite"/>
    </source>
</evidence>
<dbReference type="Proteomes" id="UP000722791">
    <property type="component" value="Unassembled WGS sequence"/>
</dbReference>
<gene>
    <name evidence="4" type="ORF">Vretimale_7601</name>
</gene>
<dbReference type="SUPFAM" id="SSF48452">
    <property type="entry name" value="TPR-like"/>
    <property type="match status" value="1"/>
</dbReference>
<dbReference type="PANTHER" id="PTHR45586">
    <property type="entry name" value="TPR REPEAT-CONTAINING PROTEIN PA4667"/>
    <property type="match status" value="1"/>
</dbReference>
<sequence length="515" mass="54392">MTDNVDALFTEASALHSSGADLHHAEVLYRRILAVQPRHANALHQLGALLTQLYGKEKDSEALRLVNAAVQLVPSCAKFRNSLGVIHQTGGRWREAADAFERANEKDPMNVSVMMNLARALRETGRQQRAAEVYGAVTKLQPDHPSASYRRGAILRTIRRNEEALVAFRQHLRVQPNHQASKFWIAAITGDVEAMSAAPPDMVAGLFDQYADHFDDHLVNKLQYRTPEALRDQLLSACQDRTASPSGSCSGSGIAAAAATAATAGTRSGTPRWRRCVDLGCGTGLMGPLLVPYCDALEGVDLSAGMVDQAAKRGCYNRLAVAELVSFLEAEAAHDKAADVGTPYDLLVAADVFVYIGDLAPVLAAAAAAAAPGAVLAFSTEALELAPTGKANRNLCHGAAAAAAAAAGGAASEPQQGPGEGPDPHLSVPAGCPGLRLQVTGRYAHTREYLERTGARCGWDLLSVEQSVIRYNGGEPIWGHLCVMRRREVLRTGERGSSSGGSGGAIAAVDALTAQ</sequence>
<dbReference type="AlphaFoldDB" id="A0A8J4CDT8"/>
<dbReference type="InterPro" id="IPR013217">
    <property type="entry name" value="Methyltransf_12"/>
</dbReference>
<dbReference type="EMBL" id="BNCQ01000012">
    <property type="protein sequence ID" value="GIM02754.1"/>
    <property type="molecule type" value="Genomic_DNA"/>
</dbReference>
<proteinExistence type="predicted"/>
<accession>A0A8J4CDT8</accession>
<evidence type="ECO:0000256" key="1">
    <source>
        <dbReference type="ARBA" id="ARBA00022737"/>
    </source>
</evidence>
<protein>
    <submittedName>
        <fullName evidence="4">Uncharacterized protein</fullName>
    </submittedName>
</protein>
<dbReference type="InterPro" id="IPR011990">
    <property type="entry name" value="TPR-like_helical_dom_sf"/>
</dbReference>
<dbReference type="OrthoDB" id="3647at2759"/>
<dbReference type="InterPro" id="IPR019734">
    <property type="entry name" value="TPR_rpt"/>
</dbReference>
<keyword evidence="1" id="KW-0677">Repeat</keyword>
<dbReference type="CDD" id="cd02440">
    <property type="entry name" value="AdoMet_MTases"/>
    <property type="match status" value="1"/>
</dbReference>
<evidence type="ECO:0000313" key="4">
    <source>
        <dbReference type="EMBL" id="GIM02754.1"/>
    </source>
</evidence>
<comment type="caution">
    <text evidence="4">The sequence shown here is derived from an EMBL/GenBank/DDBJ whole genome shotgun (WGS) entry which is preliminary data.</text>
</comment>
<dbReference type="Gene3D" id="3.40.50.150">
    <property type="entry name" value="Vaccinia Virus protein VP39"/>
    <property type="match status" value="1"/>
</dbReference>
<dbReference type="InterPro" id="IPR051012">
    <property type="entry name" value="CellSynth/LPSAsmb/PSIAsmb"/>
</dbReference>
<dbReference type="PROSITE" id="PS50005">
    <property type="entry name" value="TPR"/>
    <property type="match status" value="3"/>
</dbReference>
<dbReference type="Gene3D" id="1.25.40.10">
    <property type="entry name" value="Tetratricopeptide repeat domain"/>
    <property type="match status" value="1"/>
</dbReference>
<organism evidence="4 5">
    <name type="scientific">Volvox reticuliferus</name>
    <dbReference type="NCBI Taxonomy" id="1737510"/>
    <lineage>
        <taxon>Eukaryota</taxon>
        <taxon>Viridiplantae</taxon>
        <taxon>Chlorophyta</taxon>
        <taxon>core chlorophytes</taxon>
        <taxon>Chlorophyceae</taxon>
        <taxon>CS clade</taxon>
        <taxon>Chlamydomonadales</taxon>
        <taxon>Volvocaceae</taxon>
        <taxon>Volvox</taxon>
    </lineage>
</organism>
<dbReference type="Pfam" id="PF13432">
    <property type="entry name" value="TPR_16"/>
    <property type="match status" value="1"/>
</dbReference>
<dbReference type="InterPro" id="IPR029063">
    <property type="entry name" value="SAM-dependent_MTases_sf"/>
</dbReference>
<dbReference type="Pfam" id="PF08242">
    <property type="entry name" value="Methyltransf_12"/>
    <property type="match status" value="1"/>
</dbReference>